<accession>A0ABT2LUR5</accession>
<evidence type="ECO:0000256" key="8">
    <source>
        <dbReference type="RuleBase" id="RU363032"/>
    </source>
</evidence>
<gene>
    <name evidence="10" type="ORF">N5A92_24935</name>
</gene>
<evidence type="ECO:0000256" key="3">
    <source>
        <dbReference type="ARBA" id="ARBA00022448"/>
    </source>
</evidence>
<keyword evidence="5 8" id="KW-0812">Transmembrane</keyword>
<name>A0ABT2LUR5_9HYPH</name>
<keyword evidence="3 8" id="KW-0813">Transport</keyword>
<dbReference type="PANTHER" id="PTHR42929">
    <property type="entry name" value="INNER MEMBRANE ABC TRANSPORTER PERMEASE PROTEIN YDCU-RELATED-RELATED"/>
    <property type="match status" value="1"/>
</dbReference>
<evidence type="ECO:0000259" key="9">
    <source>
        <dbReference type="PROSITE" id="PS50928"/>
    </source>
</evidence>
<feature type="transmembrane region" description="Helical" evidence="8">
    <location>
        <begin position="237"/>
        <end position="258"/>
    </location>
</feature>
<dbReference type="InterPro" id="IPR000515">
    <property type="entry name" value="MetI-like"/>
</dbReference>
<dbReference type="SUPFAM" id="SSF161098">
    <property type="entry name" value="MetI-like"/>
    <property type="match status" value="1"/>
</dbReference>
<dbReference type="Gene3D" id="1.10.3720.10">
    <property type="entry name" value="MetI-like"/>
    <property type="match status" value="1"/>
</dbReference>
<dbReference type="Pfam" id="PF00528">
    <property type="entry name" value="BPD_transp_1"/>
    <property type="match status" value="1"/>
</dbReference>
<feature type="transmembrane region" description="Helical" evidence="8">
    <location>
        <begin position="58"/>
        <end position="78"/>
    </location>
</feature>
<keyword evidence="6 8" id="KW-1133">Transmembrane helix</keyword>
<keyword evidence="7 8" id="KW-0472">Membrane</keyword>
<protein>
    <submittedName>
        <fullName evidence="10">ABC transporter permease</fullName>
    </submittedName>
</protein>
<evidence type="ECO:0000256" key="2">
    <source>
        <dbReference type="ARBA" id="ARBA00007069"/>
    </source>
</evidence>
<evidence type="ECO:0000256" key="7">
    <source>
        <dbReference type="ARBA" id="ARBA00023136"/>
    </source>
</evidence>
<feature type="transmembrane region" description="Helical" evidence="8">
    <location>
        <begin position="139"/>
        <end position="160"/>
    </location>
</feature>
<keyword evidence="4" id="KW-1003">Cell membrane</keyword>
<comment type="subcellular location">
    <subcellularLocation>
        <location evidence="1 8">Cell membrane</location>
        <topology evidence="1 8">Multi-pass membrane protein</topology>
    </subcellularLocation>
</comment>
<dbReference type="CDD" id="cd06261">
    <property type="entry name" value="TM_PBP2"/>
    <property type="match status" value="1"/>
</dbReference>
<dbReference type="PANTHER" id="PTHR42929:SF5">
    <property type="entry name" value="ABC TRANSPORTER PERMEASE PROTEIN"/>
    <property type="match status" value="1"/>
</dbReference>
<dbReference type="EMBL" id="JAOCZP010000012">
    <property type="protein sequence ID" value="MCT7378262.1"/>
    <property type="molecule type" value="Genomic_DNA"/>
</dbReference>
<organism evidence="10 11">
    <name type="scientific">Chelativorans salis</name>
    <dbReference type="NCBI Taxonomy" id="2978478"/>
    <lineage>
        <taxon>Bacteria</taxon>
        <taxon>Pseudomonadati</taxon>
        <taxon>Pseudomonadota</taxon>
        <taxon>Alphaproteobacteria</taxon>
        <taxon>Hyphomicrobiales</taxon>
        <taxon>Phyllobacteriaceae</taxon>
        <taxon>Chelativorans</taxon>
    </lineage>
</organism>
<evidence type="ECO:0000313" key="10">
    <source>
        <dbReference type="EMBL" id="MCT7378262.1"/>
    </source>
</evidence>
<dbReference type="PROSITE" id="PS50928">
    <property type="entry name" value="ABC_TM1"/>
    <property type="match status" value="1"/>
</dbReference>
<evidence type="ECO:0000256" key="5">
    <source>
        <dbReference type="ARBA" id="ARBA00022692"/>
    </source>
</evidence>
<sequence>MSLGLVAPLLLLLLIAFVYPVGRLLWNSIFAPDATLVHYGRIIEEPLYLLVLWRTLEIAFVVTVLAFLLGYPVAYAMARMSGRRAMLVAACVLVPLWTSALVRSYAWIVILQRNGIVNDLLEEAGLIETPLRLLYTKGAVILAMTHVLLPFMILPIYSILRNIPDELAKAARNLGASAPQAFLRITLPLSLPGAAAGTLMTFILALGFYITPALVGGPRTLMMSTLMAQQTTELLDWPFAGALSAVLLASTLLLVVLYRRALSFNKGFKIG</sequence>
<feature type="transmembrane region" description="Helical" evidence="8">
    <location>
        <begin position="181"/>
        <end position="210"/>
    </location>
</feature>
<evidence type="ECO:0000256" key="4">
    <source>
        <dbReference type="ARBA" id="ARBA00022475"/>
    </source>
</evidence>
<keyword evidence="11" id="KW-1185">Reference proteome</keyword>
<proteinExistence type="inferred from homology"/>
<dbReference type="InterPro" id="IPR035906">
    <property type="entry name" value="MetI-like_sf"/>
</dbReference>
<comment type="caution">
    <text evidence="10">The sequence shown here is derived from an EMBL/GenBank/DDBJ whole genome shotgun (WGS) entry which is preliminary data.</text>
</comment>
<evidence type="ECO:0000256" key="1">
    <source>
        <dbReference type="ARBA" id="ARBA00004651"/>
    </source>
</evidence>
<evidence type="ECO:0000256" key="6">
    <source>
        <dbReference type="ARBA" id="ARBA00022989"/>
    </source>
</evidence>
<reference evidence="10 11" key="1">
    <citation type="submission" date="2022-09" db="EMBL/GenBank/DDBJ databases">
        <title>Chelativorans salina sp. nov., a novel slightly halophilic bacterium isolated from a saline lake sediment enrichment.</title>
        <authorList>
            <person name="Gao L."/>
            <person name="Fang B.-Z."/>
            <person name="Li W.-J."/>
        </authorList>
    </citation>
    <scope>NUCLEOTIDE SEQUENCE [LARGE SCALE GENOMIC DNA]</scope>
    <source>
        <strain evidence="10 11">EGI FJ00035</strain>
    </source>
</reference>
<feature type="domain" description="ABC transmembrane type-1" evidence="9">
    <location>
        <begin position="52"/>
        <end position="258"/>
    </location>
</feature>
<feature type="transmembrane region" description="Helical" evidence="8">
    <location>
        <begin position="85"/>
        <end position="110"/>
    </location>
</feature>
<comment type="similarity">
    <text evidence="2">Belongs to the binding-protein-dependent transport system permease family. CysTW subfamily.</text>
</comment>
<dbReference type="Proteomes" id="UP001320831">
    <property type="component" value="Unassembled WGS sequence"/>
</dbReference>
<evidence type="ECO:0000313" key="11">
    <source>
        <dbReference type="Proteomes" id="UP001320831"/>
    </source>
</evidence>